<comment type="similarity">
    <text evidence="1">Belongs to the NmrA-type oxidoreductase family.</text>
</comment>
<accession>A0A0C3CLG5</accession>
<dbReference type="AlphaFoldDB" id="A0A0C3CLG5"/>
<evidence type="ECO:0000313" key="5">
    <source>
        <dbReference type="Proteomes" id="UP000054321"/>
    </source>
</evidence>
<dbReference type="Gene3D" id="3.40.50.720">
    <property type="entry name" value="NAD(P)-binding Rossmann-like Domain"/>
    <property type="match status" value="1"/>
</dbReference>
<dbReference type="Proteomes" id="UP000054321">
    <property type="component" value="Unassembled WGS sequence"/>
</dbReference>
<organism evidence="4 5">
    <name type="scientific">Oidiodendron maius (strain Zn)</name>
    <dbReference type="NCBI Taxonomy" id="913774"/>
    <lineage>
        <taxon>Eukaryota</taxon>
        <taxon>Fungi</taxon>
        <taxon>Dikarya</taxon>
        <taxon>Ascomycota</taxon>
        <taxon>Pezizomycotina</taxon>
        <taxon>Leotiomycetes</taxon>
        <taxon>Leotiomycetes incertae sedis</taxon>
        <taxon>Myxotrichaceae</taxon>
        <taxon>Oidiodendron</taxon>
    </lineage>
</organism>
<evidence type="ECO:0000256" key="2">
    <source>
        <dbReference type="ARBA" id="ARBA00022857"/>
    </source>
</evidence>
<reference evidence="5" key="2">
    <citation type="submission" date="2015-01" db="EMBL/GenBank/DDBJ databases">
        <title>Evolutionary Origins and Diversification of the Mycorrhizal Mutualists.</title>
        <authorList>
            <consortium name="DOE Joint Genome Institute"/>
            <consortium name="Mycorrhizal Genomics Consortium"/>
            <person name="Kohler A."/>
            <person name="Kuo A."/>
            <person name="Nagy L.G."/>
            <person name="Floudas D."/>
            <person name="Copeland A."/>
            <person name="Barry K.W."/>
            <person name="Cichocki N."/>
            <person name="Veneault-Fourrey C."/>
            <person name="LaButti K."/>
            <person name="Lindquist E.A."/>
            <person name="Lipzen A."/>
            <person name="Lundell T."/>
            <person name="Morin E."/>
            <person name="Murat C."/>
            <person name="Riley R."/>
            <person name="Ohm R."/>
            <person name="Sun H."/>
            <person name="Tunlid A."/>
            <person name="Henrissat B."/>
            <person name="Grigoriev I.V."/>
            <person name="Hibbett D.S."/>
            <person name="Martin F."/>
        </authorList>
    </citation>
    <scope>NUCLEOTIDE SEQUENCE [LARGE SCALE GENOMIC DNA]</scope>
    <source>
        <strain evidence="5">Zn</strain>
    </source>
</reference>
<dbReference type="InterPro" id="IPR051164">
    <property type="entry name" value="NmrA-like_oxidored"/>
</dbReference>
<dbReference type="Pfam" id="PF05368">
    <property type="entry name" value="NmrA"/>
    <property type="match status" value="1"/>
</dbReference>
<keyword evidence="5" id="KW-1185">Reference proteome</keyword>
<dbReference type="InterPro" id="IPR036291">
    <property type="entry name" value="NAD(P)-bd_dom_sf"/>
</dbReference>
<keyword evidence="2" id="KW-0521">NADP</keyword>
<dbReference type="EMBL" id="KN832878">
    <property type="protein sequence ID" value="KIM99843.1"/>
    <property type="molecule type" value="Genomic_DNA"/>
</dbReference>
<dbReference type="InterPro" id="IPR008030">
    <property type="entry name" value="NmrA-like"/>
</dbReference>
<feature type="domain" description="NmrA-like" evidence="3">
    <location>
        <begin position="4"/>
        <end position="290"/>
    </location>
</feature>
<dbReference type="STRING" id="913774.A0A0C3CLG5"/>
<dbReference type="InParanoid" id="A0A0C3CLG5"/>
<evidence type="ECO:0000313" key="4">
    <source>
        <dbReference type="EMBL" id="KIM99843.1"/>
    </source>
</evidence>
<dbReference type="Gene3D" id="3.90.25.10">
    <property type="entry name" value="UDP-galactose 4-epimerase, domain 1"/>
    <property type="match status" value="1"/>
</dbReference>
<dbReference type="OrthoDB" id="9997102at2759"/>
<dbReference type="GO" id="GO:0005634">
    <property type="term" value="C:nucleus"/>
    <property type="evidence" value="ECO:0007669"/>
    <property type="project" value="TreeGrafter"/>
</dbReference>
<name>A0A0C3CLG5_OIDMZ</name>
<dbReference type="HOGENOM" id="CLU_007383_8_4_1"/>
<reference evidence="4 5" key="1">
    <citation type="submission" date="2014-04" db="EMBL/GenBank/DDBJ databases">
        <authorList>
            <consortium name="DOE Joint Genome Institute"/>
            <person name="Kuo A."/>
            <person name="Martino E."/>
            <person name="Perotto S."/>
            <person name="Kohler A."/>
            <person name="Nagy L.G."/>
            <person name="Floudas D."/>
            <person name="Copeland A."/>
            <person name="Barry K.W."/>
            <person name="Cichocki N."/>
            <person name="Veneault-Fourrey C."/>
            <person name="LaButti K."/>
            <person name="Lindquist E.A."/>
            <person name="Lipzen A."/>
            <person name="Lundell T."/>
            <person name="Morin E."/>
            <person name="Murat C."/>
            <person name="Sun H."/>
            <person name="Tunlid A."/>
            <person name="Henrissat B."/>
            <person name="Grigoriev I.V."/>
            <person name="Hibbett D.S."/>
            <person name="Martin F."/>
            <person name="Nordberg H.P."/>
            <person name="Cantor M.N."/>
            <person name="Hua S.X."/>
        </authorList>
    </citation>
    <scope>NUCLEOTIDE SEQUENCE [LARGE SCALE GENOMIC DNA]</scope>
    <source>
        <strain evidence="4 5">Zn</strain>
    </source>
</reference>
<dbReference type="PANTHER" id="PTHR42748:SF7">
    <property type="entry name" value="NMRA LIKE REDOX SENSOR 1-RELATED"/>
    <property type="match status" value="1"/>
</dbReference>
<sequence>MANCLLITGATGHQGGAVVKALSQSPDAASTFTIFALSRNINSASAVALVEKFPAVKLVEGSLDDPHAIFARLATPIWGVFSVQNSMIKGSNNEVEERQGKKLVDAAIRHNVKHFVYTSVDRHGARSDRDPTEVPHFANKYRIEKYLQEKAEAANNSMTWTILRPTSFMENFSSPLGPTFTSKVFATVWRYAIPDGVPLLLISVTDIGWFGAQAFLKSQAREYRNTAISLAADKLTFNEASKICEEKTGFGMPATASLVAWVVLKVMSDIRLMFDWCARVRMDADISECRRLHPRMMTFGEWIEKESGFMNK</sequence>
<gene>
    <name evidence="4" type="ORF">OIDMADRAFT_125766</name>
</gene>
<proteinExistence type="inferred from homology"/>
<evidence type="ECO:0000256" key="1">
    <source>
        <dbReference type="ARBA" id="ARBA00006328"/>
    </source>
</evidence>
<protein>
    <recommendedName>
        <fullName evidence="3">NmrA-like domain-containing protein</fullName>
    </recommendedName>
</protein>
<evidence type="ECO:0000259" key="3">
    <source>
        <dbReference type="Pfam" id="PF05368"/>
    </source>
</evidence>
<dbReference type="PANTHER" id="PTHR42748">
    <property type="entry name" value="NITROGEN METABOLITE REPRESSION PROTEIN NMRA FAMILY MEMBER"/>
    <property type="match status" value="1"/>
</dbReference>
<dbReference type="SUPFAM" id="SSF51735">
    <property type="entry name" value="NAD(P)-binding Rossmann-fold domains"/>
    <property type="match status" value="1"/>
</dbReference>